<keyword evidence="5 8" id="KW-0472">Membrane</keyword>
<sequence>MTTKRFHLVPLEGQAPYLKSHCVPARTRHYATRLPRRMRILKVCAGLAAFISACFGIFEIWANPIYWWIGVLNLVAATALALTPKLYRYGELLAPLAFVAIAYLTTFTICWVVGTDSGIEFYLLASAAISVLILGVDRIALAGAVAAVGAALAIILEFTVPGDKLHQPAWMHNTAFVLVVVSACFMLVATVWYTLRETSHAERAMEAEYERSEALLANILPATVADRLKNPSVDVIADSYPDASVLFADIADFTRRASQSDPAELVGFLNELYTGLDRLVDKHGLEKIKTTGDSYMVVSGVPDPTPDHLHALARLALEIVHVVAALRDPLGQPVSLRIGLAAGPVVAGVIGNLRFFYDVWGDAVNLASRMESTGVQNRIQVPQEVYERLRADFVFEERGDVDVKGKGVMRTWFLTGARARASRDRGLVALSVTQSP</sequence>
<dbReference type="InterPro" id="IPR018297">
    <property type="entry name" value="A/G_cyclase_CS"/>
</dbReference>
<dbReference type="RefSeq" id="WP_224860346.1">
    <property type="nucleotide sequence ID" value="NZ_JAYJJT010000002.1"/>
</dbReference>
<keyword evidence="10" id="KW-0548">Nucleotidyltransferase</keyword>
<feature type="transmembrane region" description="Helical" evidence="8">
    <location>
        <begin position="64"/>
        <end position="83"/>
    </location>
</feature>
<keyword evidence="2 8" id="KW-0812">Transmembrane</keyword>
<protein>
    <submittedName>
        <fullName evidence="10">Adenylate/guanylate cyclase domain-containing protein</fullName>
        <ecNumber evidence="10">2.7.7.-</ecNumber>
    </submittedName>
</protein>
<evidence type="ECO:0000256" key="1">
    <source>
        <dbReference type="ARBA" id="ARBA00004370"/>
    </source>
</evidence>
<dbReference type="GO" id="GO:0016779">
    <property type="term" value="F:nucleotidyltransferase activity"/>
    <property type="evidence" value="ECO:0007669"/>
    <property type="project" value="UniProtKB-KW"/>
</dbReference>
<dbReference type="EMBL" id="JAYJJT010000002">
    <property type="protein sequence ID" value="MEB3048486.1"/>
    <property type="molecule type" value="Genomic_DNA"/>
</dbReference>
<dbReference type="InterPro" id="IPR050401">
    <property type="entry name" value="Cyclic_nucleotide_synthase"/>
</dbReference>
<organism evidence="10 11">
    <name type="scientific">[Mycobacterium] zoologicum</name>
    <dbReference type="NCBI Taxonomy" id="2872311"/>
    <lineage>
        <taxon>Bacteria</taxon>
        <taxon>Bacillati</taxon>
        <taxon>Actinomycetota</taxon>
        <taxon>Actinomycetes</taxon>
        <taxon>Mycobacteriales</taxon>
        <taxon>Mycobacteriaceae</taxon>
        <taxon>Mycolicibacter</taxon>
    </lineage>
</organism>
<dbReference type="InterPro" id="IPR048432">
    <property type="entry name" value="MASE7"/>
</dbReference>
<evidence type="ECO:0000256" key="2">
    <source>
        <dbReference type="ARBA" id="ARBA00022692"/>
    </source>
</evidence>
<dbReference type="CDD" id="cd07302">
    <property type="entry name" value="CHD"/>
    <property type="match status" value="1"/>
</dbReference>
<dbReference type="PANTHER" id="PTHR11920:SF335">
    <property type="entry name" value="GUANYLATE CYCLASE"/>
    <property type="match status" value="1"/>
</dbReference>
<dbReference type="Gene3D" id="3.30.70.1230">
    <property type="entry name" value="Nucleotide cyclase"/>
    <property type="match status" value="1"/>
</dbReference>
<dbReference type="PANTHER" id="PTHR11920">
    <property type="entry name" value="GUANYLYL CYCLASE"/>
    <property type="match status" value="1"/>
</dbReference>
<dbReference type="Pfam" id="PF20967">
    <property type="entry name" value="MASE7"/>
    <property type="match status" value="1"/>
</dbReference>
<feature type="transmembrane region" description="Helical" evidence="8">
    <location>
        <begin position="175"/>
        <end position="195"/>
    </location>
</feature>
<comment type="subcellular location">
    <subcellularLocation>
        <location evidence="1">Membrane</location>
    </subcellularLocation>
</comment>
<dbReference type="EC" id="2.7.7.-" evidence="10"/>
<keyword evidence="6 7" id="KW-0456">Lyase</keyword>
<evidence type="ECO:0000256" key="7">
    <source>
        <dbReference type="RuleBase" id="RU000405"/>
    </source>
</evidence>
<keyword evidence="10" id="KW-0808">Transferase</keyword>
<dbReference type="Pfam" id="PF00211">
    <property type="entry name" value="Guanylate_cyc"/>
    <property type="match status" value="1"/>
</dbReference>
<comment type="caution">
    <text evidence="10">The sequence shown here is derived from an EMBL/GenBank/DDBJ whole genome shotgun (WGS) entry which is preliminary data.</text>
</comment>
<dbReference type="SMART" id="SM00044">
    <property type="entry name" value="CYCc"/>
    <property type="match status" value="1"/>
</dbReference>
<feature type="transmembrane region" description="Helical" evidence="8">
    <location>
        <begin position="120"/>
        <end position="136"/>
    </location>
</feature>
<name>A0ABU5YEL4_9MYCO</name>
<evidence type="ECO:0000256" key="3">
    <source>
        <dbReference type="ARBA" id="ARBA00022741"/>
    </source>
</evidence>
<dbReference type="InterPro" id="IPR001054">
    <property type="entry name" value="A/G_cyclase"/>
</dbReference>
<feature type="domain" description="Guanylate cyclase" evidence="9">
    <location>
        <begin position="244"/>
        <end position="371"/>
    </location>
</feature>
<keyword evidence="3" id="KW-0547">Nucleotide-binding</keyword>
<feature type="transmembrane region" description="Helical" evidence="8">
    <location>
        <begin position="40"/>
        <end position="58"/>
    </location>
</feature>
<evidence type="ECO:0000256" key="4">
    <source>
        <dbReference type="ARBA" id="ARBA00022989"/>
    </source>
</evidence>
<comment type="similarity">
    <text evidence="7">Belongs to the adenylyl cyclase class-4/guanylyl cyclase family.</text>
</comment>
<feature type="transmembrane region" description="Helical" evidence="8">
    <location>
        <begin position="141"/>
        <end position="160"/>
    </location>
</feature>
<dbReference type="PROSITE" id="PS00452">
    <property type="entry name" value="GUANYLATE_CYCLASE_1"/>
    <property type="match status" value="1"/>
</dbReference>
<reference evidence="10 11" key="1">
    <citation type="submission" date="2023-12" db="EMBL/GenBank/DDBJ databases">
        <title>Description of new species of Mycobacterium terrae complex isolated from sewage at the Sao Paulo Zoological Park Foundation in Brazil.</title>
        <authorList>
            <person name="Romagnoli C.L."/>
            <person name="Conceicao E.C."/>
            <person name="Machado E."/>
            <person name="Barreto L.B.P.F."/>
            <person name="Sharma A."/>
            <person name="Silva N.M."/>
            <person name="Marques L.E."/>
            <person name="Juliana M.A."/>
            <person name="Lourenco M.C.S."/>
            <person name="Digiampietri L.A."/>
            <person name="Suffys P.N."/>
            <person name="Viana-Niero C."/>
        </authorList>
    </citation>
    <scope>NUCLEOTIDE SEQUENCE [LARGE SCALE GENOMIC DNA]</scope>
    <source>
        <strain evidence="10 11">MYC123</strain>
    </source>
</reference>
<evidence type="ECO:0000256" key="6">
    <source>
        <dbReference type="ARBA" id="ARBA00023239"/>
    </source>
</evidence>
<gene>
    <name evidence="10" type="ORF">KV112_01850</name>
</gene>
<dbReference type="Proteomes" id="UP001299046">
    <property type="component" value="Unassembled WGS sequence"/>
</dbReference>
<evidence type="ECO:0000256" key="8">
    <source>
        <dbReference type="SAM" id="Phobius"/>
    </source>
</evidence>
<keyword evidence="4 8" id="KW-1133">Transmembrane helix</keyword>
<accession>A0ABU5YEL4</accession>
<dbReference type="PROSITE" id="PS50125">
    <property type="entry name" value="GUANYLATE_CYCLASE_2"/>
    <property type="match status" value="1"/>
</dbReference>
<evidence type="ECO:0000259" key="9">
    <source>
        <dbReference type="PROSITE" id="PS50125"/>
    </source>
</evidence>
<evidence type="ECO:0000256" key="5">
    <source>
        <dbReference type="ARBA" id="ARBA00023136"/>
    </source>
</evidence>
<proteinExistence type="inferred from homology"/>
<keyword evidence="11" id="KW-1185">Reference proteome</keyword>
<dbReference type="InterPro" id="IPR029787">
    <property type="entry name" value="Nucleotide_cyclase"/>
</dbReference>
<feature type="transmembrane region" description="Helical" evidence="8">
    <location>
        <begin position="92"/>
        <end position="114"/>
    </location>
</feature>
<evidence type="ECO:0000313" key="11">
    <source>
        <dbReference type="Proteomes" id="UP001299046"/>
    </source>
</evidence>
<dbReference type="SUPFAM" id="SSF55073">
    <property type="entry name" value="Nucleotide cyclase"/>
    <property type="match status" value="1"/>
</dbReference>
<evidence type="ECO:0000313" key="10">
    <source>
        <dbReference type="EMBL" id="MEB3048486.1"/>
    </source>
</evidence>